<keyword evidence="6" id="KW-0963">Cytoplasm</keyword>
<dbReference type="InterPro" id="IPR016181">
    <property type="entry name" value="Acyl_CoA_acyltransferase"/>
</dbReference>
<dbReference type="InterPro" id="IPR000182">
    <property type="entry name" value="GNAT_dom"/>
</dbReference>
<evidence type="ECO:0000313" key="14">
    <source>
        <dbReference type="Proteomes" id="UP000007798"/>
    </source>
</evidence>
<evidence type="ECO:0000256" key="9">
    <source>
        <dbReference type="ARBA" id="ARBA00023315"/>
    </source>
</evidence>
<dbReference type="Proteomes" id="UP000007798">
    <property type="component" value="Unassembled WGS sequence"/>
</dbReference>
<evidence type="ECO:0000256" key="11">
    <source>
        <dbReference type="ARBA" id="ARBA00049524"/>
    </source>
</evidence>
<evidence type="ECO:0000256" key="3">
    <source>
        <dbReference type="ARBA" id="ARBA00008870"/>
    </source>
</evidence>
<dbReference type="Pfam" id="PF00583">
    <property type="entry name" value="Acetyltransf_1"/>
    <property type="match status" value="1"/>
</dbReference>
<evidence type="ECO:0000256" key="10">
    <source>
        <dbReference type="ARBA" id="ARBA00047821"/>
    </source>
</evidence>
<dbReference type="HOGENOM" id="CLU_051699_1_1_1"/>
<dbReference type="EC" id="2.3.1.257" evidence="4"/>
<gene>
    <name evidence="13" type="primary">Dwil\GK11169</name>
    <name evidence="13" type="ORF">Dwil_GK11169</name>
</gene>
<dbReference type="GO" id="GO:0010485">
    <property type="term" value="F:histone H4 acetyltransferase activity"/>
    <property type="evidence" value="ECO:0007669"/>
    <property type="project" value="InterPro"/>
</dbReference>
<dbReference type="CDD" id="cd04301">
    <property type="entry name" value="NAT_SF"/>
    <property type="match status" value="1"/>
</dbReference>
<dbReference type="GO" id="GO:0043998">
    <property type="term" value="F:histone H2A acetyltransferase activity"/>
    <property type="evidence" value="ECO:0007669"/>
    <property type="project" value="InterPro"/>
</dbReference>
<keyword evidence="7 13" id="KW-0808">Transferase</keyword>
<dbReference type="InterPro" id="IPR039949">
    <property type="entry name" value="NAA40"/>
</dbReference>
<dbReference type="OrthoDB" id="424551at2759"/>
<dbReference type="Gene3D" id="3.40.630.30">
    <property type="match status" value="1"/>
</dbReference>
<dbReference type="PANTHER" id="PTHR20531">
    <property type="entry name" value="N-ALPHA-ACETYLTRANSFERASE 40"/>
    <property type="match status" value="1"/>
</dbReference>
<sequence>MTNRDELSAAAKQKFVEAATRSTNPLDSLSYSSFTSPSGEKFKLICRTKNDLDAKTIKWACKLAEQNVSPFYKQTKIGWQPKIKQAEHNKAWARYLVAQNEKNENVAYAMFRFDLDNGDCVLYCYEMQVASNYQRKGLGRFIMKLLEDCARHWHLEKIILTVLNNNENSKLFFNALDYHKDETSPDVLEEADYEILSKSTLS</sequence>
<dbReference type="GO" id="GO:0005737">
    <property type="term" value="C:cytoplasm"/>
    <property type="evidence" value="ECO:0007669"/>
    <property type="project" value="UniProtKB-SubCell"/>
</dbReference>
<dbReference type="eggNOG" id="KOG2488">
    <property type="taxonomic scope" value="Eukaryota"/>
</dbReference>
<evidence type="ECO:0000256" key="5">
    <source>
        <dbReference type="ARBA" id="ARBA00015043"/>
    </source>
</evidence>
<dbReference type="GO" id="GO:1990189">
    <property type="term" value="F:protein N-terminal-serine acetyltransferase activity"/>
    <property type="evidence" value="ECO:0007669"/>
    <property type="project" value="UniProtKB-EC"/>
</dbReference>
<dbReference type="SMR" id="B4NBK4"/>
<organism evidence="13 14">
    <name type="scientific">Drosophila willistoni</name>
    <name type="common">Fruit fly</name>
    <dbReference type="NCBI Taxonomy" id="7260"/>
    <lineage>
        <taxon>Eukaryota</taxon>
        <taxon>Metazoa</taxon>
        <taxon>Ecdysozoa</taxon>
        <taxon>Arthropoda</taxon>
        <taxon>Hexapoda</taxon>
        <taxon>Insecta</taxon>
        <taxon>Pterygota</taxon>
        <taxon>Neoptera</taxon>
        <taxon>Endopterygota</taxon>
        <taxon>Diptera</taxon>
        <taxon>Brachycera</taxon>
        <taxon>Muscomorpha</taxon>
        <taxon>Ephydroidea</taxon>
        <taxon>Drosophilidae</taxon>
        <taxon>Drosophila</taxon>
        <taxon>Sophophora</taxon>
    </lineage>
</organism>
<evidence type="ECO:0000256" key="2">
    <source>
        <dbReference type="ARBA" id="ARBA00004496"/>
    </source>
</evidence>
<name>B4NBK4_DROWI</name>
<evidence type="ECO:0000313" key="13">
    <source>
        <dbReference type="EMBL" id="EDW81168.1"/>
    </source>
</evidence>
<evidence type="ECO:0000256" key="7">
    <source>
        <dbReference type="ARBA" id="ARBA00022679"/>
    </source>
</evidence>
<dbReference type="EMBL" id="CH964232">
    <property type="protein sequence ID" value="EDW81168.1"/>
    <property type="molecule type" value="Genomic_DNA"/>
</dbReference>
<dbReference type="PhylomeDB" id="B4NBK4"/>
<dbReference type="STRING" id="7260.B4NBK4"/>
<dbReference type="SUPFAM" id="SSF55729">
    <property type="entry name" value="Acyl-CoA N-acyltransferases (Nat)"/>
    <property type="match status" value="1"/>
</dbReference>
<comment type="similarity">
    <text evidence="3">Belongs to the acetyltransferase family. NAA40 subfamily.</text>
</comment>
<dbReference type="InParanoid" id="B4NBK4"/>
<keyword evidence="8" id="KW-0539">Nucleus</keyword>
<dbReference type="FunCoup" id="B4NBK4">
    <property type="interactions" value="2097"/>
</dbReference>
<reference evidence="13 14" key="1">
    <citation type="journal article" date="2007" name="Nature">
        <title>Evolution of genes and genomes on the Drosophila phylogeny.</title>
        <authorList>
            <consortium name="Drosophila 12 Genomes Consortium"/>
            <person name="Clark A.G."/>
            <person name="Eisen M.B."/>
            <person name="Smith D.R."/>
            <person name="Bergman C.M."/>
            <person name="Oliver B."/>
            <person name="Markow T.A."/>
            <person name="Kaufman T.C."/>
            <person name="Kellis M."/>
            <person name="Gelbart W."/>
            <person name="Iyer V.N."/>
            <person name="Pollard D.A."/>
            <person name="Sackton T.B."/>
            <person name="Larracuente A.M."/>
            <person name="Singh N.D."/>
            <person name="Abad J.P."/>
            <person name="Abt D.N."/>
            <person name="Adryan B."/>
            <person name="Aguade M."/>
            <person name="Akashi H."/>
            <person name="Anderson W.W."/>
            <person name="Aquadro C.F."/>
            <person name="Ardell D.H."/>
            <person name="Arguello R."/>
            <person name="Artieri C.G."/>
            <person name="Barbash D.A."/>
            <person name="Barker D."/>
            <person name="Barsanti P."/>
            <person name="Batterham P."/>
            <person name="Batzoglou S."/>
            <person name="Begun D."/>
            <person name="Bhutkar A."/>
            <person name="Blanco E."/>
            <person name="Bosak S.A."/>
            <person name="Bradley R.K."/>
            <person name="Brand A.D."/>
            <person name="Brent M.R."/>
            <person name="Brooks A.N."/>
            <person name="Brown R.H."/>
            <person name="Butlin R.K."/>
            <person name="Caggese C."/>
            <person name="Calvi B.R."/>
            <person name="Bernardo de Carvalho A."/>
            <person name="Caspi A."/>
            <person name="Castrezana S."/>
            <person name="Celniker S.E."/>
            <person name="Chang J.L."/>
            <person name="Chapple C."/>
            <person name="Chatterji S."/>
            <person name="Chinwalla A."/>
            <person name="Civetta A."/>
            <person name="Clifton S.W."/>
            <person name="Comeron J.M."/>
            <person name="Costello J.C."/>
            <person name="Coyne J.A."/>
            <person name="Daub J."/>
            <person name="David R.G."/>
            <person name="Delcher A.L."/>
            <person name="Delehaunty K."/>
            <person name="Do C.B."/>
            <person name="Ebling H."/>
            <person name="Edwards K."/>
            <person name="Eickbush T."/>
            <person name="Evans J.D."/>
            <person name="Filipski A."/>
            <person name="Findeiss S."/>
            <person name="Freyhult E."/>
            <person name="Fulton L."/>
            <person name="Fulton R."/>
            <person name="Garcia A.C."/>
            <person name="Gardiner A."/>
            <person name="Garfield D.A."/>
            <person name="Garvin B.E."/>
            <person name="Gibson G."/>
            <person name="Gilbert D."/>
            <person name="Gnerre S."/>
            <person name="Godfrey J."/>
            <person name="Good R."/>
            <person name="Gotea V."/>
            <person name="Gravely B."/>
            <person name="Greenberg A.J."/>
            <person name="Griffiths-Jones S."/>
            <person name="Gross S."/>
            <person name="Guigo R."/>
            <person name="Gustafson E.A."/>
            <person name="Haerty W."/>
            <person name="Hahn M.W."/>
            <person name="Halligan D.L."/>
            <person name="Halpern A.L."/>
            <person name="Halter G.M."/>
            <person name="Han M.V."/>
            <person name="Heger A."/>
            <person name="Hillier L."/>
            <person name="Hinrichs A.S."/>
            <person name="Holmes I."/>
            <person name="Hoskins R.A."/>
            <person name="Hubisz M.J."/>
            <person name="Hultmark D."/>
            <person name="Huntley M.A."/>
            <person name="Jaffe D.B."/>
            <person name="Jagadeeshan S."/>
            <person name="Jeck W.R."/>
            <person name="Johnson J."/>
            <person name="Jones C.D."/>
            <person name="Jordan W.C."/>
            <person name="Karpen G.H."/>
            <person name="Kataoka E."/>
            <person name="Keightley P.D."/>
            <person name="Kheradpour P."/>
            <person name="Kirkness E.F."/>
            <person name="Koerich L.B."/>
            <person name="Kristiansen K."/>
            <person name="Kudrna D."/>
            <person name="Kulathinal R.J."/>
            <person name="Kumar S."/>
            <person name="Kwok R."/>
            <person name="Lander E."/>
            <person name="Langley C.H."/>
            <person name="Lapoint R."/>
            <person name="Lazzaro B.P."/>
            <person name="Lee S.J."/>
            <person name="Levesque L."/>
            <person name="Li R."/>
            <person name="Lin C.F."/>
            <person name="Lin M.F."/>
            <person name="Lindblad-Toh K."/>
            <person name="Llopart A."/>
            <person name="Long M."/>
            <person name="Low L."/>
            <person name="Lozovsky E."/>
            <person name="Lu J."/>
            <person name="Luo M."/>
            <person name="Machado C.A."/>
            <person name="Makalowski W."/>
            <person name="Marzo M."/>
            <person name="Matsuda M."/>
            <person name="Matzkin L."/>
            <person name="McAllister B."/>
            <person name="McBride C.S."/>
            <person name="McKernan B."/>
            <person name="McKernan K."/>
            <person name="Mendez-Lago M."/>
            <person name="Minx P."/>
            <person name="Mollenhauer M.U."/>
            <person name="Montooth K."/>
            <person name="Mount S.M."/>
            <person name="Mu X."/>
            <person name="Myers E."/>
            <person name="Negre B."/>
            <person name="Newfeld S."/>
            <person name="Nielsen R."/>
            <person name="Noor M.A."/>
            <person name="O'Grady P."/>
            <person name="Pachter L."/>
            <person name="Papaceit M."/>
            <person name="Parisi M.J."/>
            <person name="Parisi M."/>
            <person name="Parts L."/>
            <person name="Pedersen J.S."/>
            <person name="Pesole G."/>
            <person name="Phillippy A.M."/>
            <person name="Ponting C.P."/>
            <person name="Pop M."/>
            <person name="Porcelli D."/>
            <person name="Powell J.R."/>
            <person name="Prohaska S."/>
            <person name="Pruitt K."/>
            <person name="Puig M."/>
            <person name="Quesneville H."/>
            <person name="Ram K.R."/>
            <person name="Rand D."/>
            <person name="Rasmussen M.D."/>
            <person name="Reed L.K."/>
            <person name="Reenan R."/>
            <person name="Reily A."/>
            <person name="Remington K.A."/>
            <person name="Rieger T.T."/>
            <person name="Ritchie M.G."/>
            <person name="Robin C."/>
            <person name="Rogers Y.H."/>
            <person name="Rohde C."/>
            <person name="Rozas J."/>
            <person name="Rubenfield M.J."/>
            <person name="Ruiz A."/>
            <person name="Russo S."/>
            <person name="Salzberg S.L."/>
            <person name="Sanchez-Gracia A."/>
            <person name="Saranga D.J."/>
            <person name="Sato H."/>
            <person name="Schaeffer S.W."/>
            <person name="Schatz M.C."/>
            <person name="Schlenke T."/>
            <person name="Schwartz R."/>
            <person name="Segarra C."/>
            <person name="Singh R.S."/>
            <person name="Sirot L."/>
            <person name="Sirota M."/>
            <person name="Sisneros N.B."/>
            <person name="Smith C.D."/>
            <person name="Smith T.F."/>
            <person name="Spieth J."/>
            <person name="Stage D.E."/>
            <person name="Stark A."/>
            <person name="Stephan W."/>
            <person name="Strausberg R.L."/>
            <person name="Strempel S."/>
            <person name="Sturgill D."/>
            <person name="Sutton G."/>
            <person name="Sutton G.G."/>
            <person name="Tao W."/>
            <person name="Teichmann S."/>
            <person name="Tobari Y.N."/>
            <person name="Tomimura Y."/>
            <person name="Tsolas J.M."/>
            <person name="Valente V.L."/>
            <person name="Venter E."/>
            <person name="Venter J.C."/>
            <person name="Vicario S."/>
            <person name="Vieira F.G."/>
            <person name="Vilella A.J."/>
            <person name="Villasante A."/>
            <person name="Walenz B."/>
            <person name="Wang J."/>
            <person name="Wasserman M."/>
            <person name="Watts T."/>
            <person name="Wilson D."/>
            <person name="Wilson R.K."/>
            <person name="Wing R.A."/>
            <person name="Wolfner M.F."/>
            <person name="Wong A."/>
            <person name="Wong G.K."/>
            <person name="Wu C.I."/>
            <person name="Wu G."/>
            <person name="Yamamoto D."/>
            <person name="Yang H.P."/>
            <person name="Yang S.P."/>
            <person name="Yorke J.A."/>
            <person name="Yoshida K."/>
            <person name="Zdobnov E."/>
            <person name="Zhang P."/>
            <person name="Zhang Y."/>
            <person name="Zimin A.V."/>
            <person name="Baldwin J."/>
            <person name="Abdouelleil A."/>
            <person name="Abdulkadir J."/>
            <person name="Abebe A."/>
            <person name="Abera B."/>
            <person name="Abreu J."/>
            <person name="Acer S.C."/>
            <person name="Aftuck L."/>
            <person name="Alexander A."/>
            <person name="An P."/>
            <person name="Anderson E."/>
            <person name="Anderson S."/>
            <person name="Arachi H."/>
            <person name="Azer M."/>
            <person name="Bachantsang P."/>
            <person name="Barry A."/>
            <person name="Bayul T."/>
            <person name="Berlin A."/>
            <person name="Bessette D."/>
            <person name="Bloom T."/>
            <person name="Blye J."/>
            <person name="Boguslavskiy L."/>
            <person name="Bonnet C."/>
            <person name="Boukhgalter B."/>
            <person name="Bourzgui I."/>
            <person name="Brown A."/>
            <person name="Cahill P."/>
            <person name="Channer S."/>
            <person name="Cheshatsang Y."/>
            <person name="Chuda L."/>
            <person name="Citroen M."/>
            <person name="Collymore A."/>
            <person name="Cooke P."/>
            <person name="Costello M."/>
            <person name="D'Aco K."/>
            <person name="Daza R."/>
            <person name="De Haan G."/>
            <person name="DeGray S."/>
            <person name="DeMaso C."/>
            <person name="Dhargay N."/>
            <person name="Dooley K."/>
            <person name="Dooley E."/>
            <person name="Doricent M."/>
            <person name="Dorje P."/>
            <person name="Dorjee K."/>
            <person name="Dupes A."/>
            <person name="Elong R."/>
            <person name="Falk J."/>
            <person name="Farina A."/>
            <person name="Faro S."/>
            <person name="Ferguson D."/>
            <person name="Fisher S."/>
            <person name="Foley C.D."/>
            <person name="Franke A."/>
            <person name="Friedrich D."/>
            <person name="Gadbois L."/>
            <person name="Gearin G."/>
            <person name="Gearin C.R."/>
            <person name="Giannoukos G."/>
            <person name="Goode T."/>
            <person name="Graham J."/>
            <person name="Grandbois E."/>
            <person name="Grewal S."/>
            <person name="Gyaltsen K."/>
            <person name="Hafez N."/>
            <person name="Hagos B."/>
            <person name="Hall J."/>
            <person name="Henson C."/>
            <person name="Hollinger A."/>
            <person name="Honan T."/>
            <person name="Huard M.D."/>
            <person name="Hughes L."/>
            <person name="Hurhula B."/>
            <person name="Husby M.E."/>
            <person name="Kamat A."/>
            <person name="Kanga B."/>
            <person name="Kashin S."/>
            <person name="Khazanovich D."/>
            <person name="Kisner P."/>
            <person name="Lance K."/>
            <person name="Lara M."/>
            <person name="Lee W."/>
            <person name="Lennon N."/>
            <person name="Letendre F."/>
            <person name="LeVine R."/>
            <person name="Lipovsky A."/>
            <person name="Liu X."/>
            <person name="Liu J."/>
            <person name="Liu S."/>
            <person name="Lokyitsang T."/>
            <person name="Lokyitsang Y."/>
            <person name="Lubonja R."/>
            <person name="Lui A."/>
            <person name="MacDonald P."/>
            <person name="Magnisalis V."/>
            <person name="Maru K."/>
            <person name="Matthews C."/>
            <person name="McCusker W."/>
            <person name="McDonough S."/>
            <person name="Mehta T."/>
            <person name="Meldrim J."/>
            <person name="Meneus L."/>
            <person name="Mihai O."/>
            <person name="Mihalev A."/>
            <person name="Mihova T."/>
            <person name="Mittelman R."/>
            <person name="Mlenga V."/>
            <person name="Montmayeur A."/>
            <person name="Mulrain L."/>
            <person name="Navidi A."/>
            <person name="Naylor J."/>
            <person name="Negash T."/>
            <person name="Nguyen T."/>
            <person name="Nguyen N."/>
            <person name="Nicol R."/>
            <person name="Norbu C."/>
            <person name="Norbu N."/>
            <person name="Novod N."/>
            <person name="O'Neill B."/>
            <person name="Osman S."/>
            <person name="Markiewicz E."/>
            <person name="Oyono O.L."/>
            <person name="Patti C."/>
            <person name="Phunkhang P."/>
            <person name="Pierre F."/>
            <person name="Priest M."/>
            <person name="Raghuraman S."/>
            <person name="Rege F."/>
            <person name="Reyes R."/>
            <person name="Rise C."/>
            <person name="Rogov P."/>
            <person name="Ross K."/>
            <person name="Ryan E."/>
            <person name="Settipalli S."/>
            <person name="Shea T."/>
            <person name="Sherpa N."/>
            <person name="Shi L."/>
            <person name="Shih D."/>
            <person name="Sparrow T."/>
            <person name="Spaulding J."/>
            <person name="Stalker J."/>
            <person name="Stange-Thomann N."/>
            <person name="Stavropoulos S."/>
            <person name="Stone C."/>
            <person name="Strader C."/>
            <person name="Tesfaye S."/>
            <person name="Thomson T."/>
            <person name="Thoulutsang Y."/>
            <person name="Thoulutsang D."/>
            <person name="Topham K."/>
            <person name="Topping I."/>
            <person name="Tsamla T."/>
            <person name="Vassiliev H."/>
            <person name="Vo A."/>
            <person name="Wangchuk T."/>
            <person name="Wangdi T."/>
            <person name="Weiand M."/>
            <person name="Wilkinson J."/>
            <person name="Wilson A."/>
            <person name="Yadav S."/>
            <person name="Young G."/>
            <person name="Yu Q."/>
            <person name="Zembek L."/>
            <person name="Zhong D."/>
            <person name="Zimmer A."/>
            <person name="Zwirko Z."/>
            <person name="Jaffe D.B."/>
            <person name="Alvarez P."/>
            <person name="Brockman W."/>
            <person name="Butler J."/>
            <person name="Chin C."/>
            <person name="Gnerre S."/>
            <person name="Grabherr M."/>
            <person name="Kleber M."/>
            <person name="Mauceli E."/>
            <person name="MacCallum I."/>
        </authorList>
    </citation>
    <scope>NUCLEOTIDE SEQUENCE [LARGE SCALE GENOMIC DNA]</scope>
    <source>
        <strain evidence="14">Tucson 14030-0811.24</strain>
    </source>
</reference>
<dbReference type="PROSITE" id="PS51186">
    <property type="entry name" value="GNAT"/>
    <property type="match status" value="1"/>
</dbReference>
<keyword evidence="14" id="KW-1185">Reference proteome</keyword>
<comment type="catalytic activity">
    <reaction evidence="10">
        <text>N-terminal L-seryl-[histone H2A] + acetyl-CoA = N-terminal N(alpha)-acetyl-L-seryl-[histone H2A] + CoA + H(+)</text>
        <dbReference type="Rhea" id="RHEA:50600"/>
        <dbReference type="Rhea" id="RHEA-COMP:12742"/>
        <dbReference type="Rhea" id="RHEA-COMP:12744"/>
        <dbReference type="ChEBI" id="CHEBI:15378"/>
        <dbReference type="ChEBI" id="CHEBI:57287"/>
        <dbReference type="ChEBI" id="CHEBI:57288"/>
        <dbReference type="ChEBI" id="CHEBI:64738"/>
        <dbReference type="ChEBI" id="CHEBI:83690"/>
        <dbReference type="EC" id="2.3.1.257"/>
    </reaction>
</comment>
<protein>
    <recommendedName>
        <fullName evidence="5">N-alpha-acetyltransferase 40</fullName>
        <ecNumber evidence="4">2.3.1.257</ecNumber>
    </recommendedName>
</protein>
<comment type="subcellular location">
    <subcellularLocation>
        <location evidence="2">Cytoplasm</location>
    </subcellularLocation>
    <subcellularLocation>
        <location evidence="1">Nucleus</location>
    </subcellularLocation>
</comment>
<evidence type="ECO:0000256" key="8">
    <source>
        <dbReference type="ARBA" id="ARBA00023242"/>
    </source>
</evidence>
<dbReference type="OMA" id="ETNVGPY"/>
<dbReference type="AlphaFoldDB" id="B4NBK4"/>
<proteinExistence type="inferred from homology"/>
<dbReference type="KEGG" id="dwi:6647618"/>
<evidence type="ECO:0000256" key="4">
    <source>
        <dbReference type="ARBA" id="ARBA00012950"/>
    </source>
</evidence>
<keyword evidence="9 13" id="KW-0012">Acyltransferase</keyword>
<feature type="domain" description="N-acetyltransferase" evidence="12">
    <location>
        <begin position="50"/>
        <end position="199"/>
    </location>
</feature>
<dbReference type="PANTHER" id="PTHR20531:SF1">
    <property type="entry name" value="N-ALPHA-ACETYLTRANSFERASE 40"/>
    <property type="match status" value="1"/>
</dbReference>
<comment type="catalytic activity">
    <reaction evidence="11">
        <text>N-terminal L-seryl-[histone H4] + acetyl-CoA = N-terminal N(alpha)-acetyl-L-seryl-[histone H4] + CoA + H(+)</text>
        <dbReference type="Rhea" id="RHEA:50596"/>
        <dbReference type="Rhea" id="RHEA-COMP:12740"/>
        <dbReference type="Rhea" id="RHEA-COMP:12743"/>
        <dbReference type="ChEBI" id="CHEBI:15378"/>
        <dbReference type="ChEBI" id="CHEBI:57287"/>
        <dbReference type="ChEBI" id="CHEBI:57288"/>
        <dbReference type="ChEBI" id="CHEBI:64738"/>
        <dbReference type="ChEBI" id="CHEBI:83690"/>
        <dbReference type="EC" id="2.3.1.257"/>
    </reaction>
</comment>
<evidence type="ECO:0000256" key="6">
    <source>
        <dbReference type="ARBA" id="ARBA00022490"/>
    </source>
</evidence>
<evidence type="ECO:0000256" key="1">
    <source>
        <dbReference type="ARBA" id="ARBA00004123"/>
    </source>
</evidence>
<dbReference type="GO" id="GO:0005634">
    <property type="term" value="C:nucleus"/>
    <property type="evidence" value="ECO:0007669"/>
    <property type="project" value="UniProtKB-SubCell"/>
</dbReference>
<evidence type="ECO:0000259" key="12">
    <source>
        <dbReference type="PROSITE" id="PS51186"/>
    </source>
</evidence>
<accession>B4NBK4</accession>